<dbReference type="EMBL" id="CAJVPW010023350">
    <property type="protein sequence ID" value="CAG8700954.1"/>
    <property type="molecule type" value="Genomic_DNA"/>
</dbReference>
<gene>
    <name evidence="1" type="ORF">SPELUC_LOCUS11272</name>
</gene>
<keyword evidence="2" id="KW-1185">Reference proteome</keyword>
<evidence type="ECO:0000313" key="1">
    <source>
        <dbReference type="EMBL" id="CAG8700954.1"/>
    </source>
</evidence>
<name>A0ACA9PB10_9GLOM</name>
<reference evidence="1" key="1">
    <citation type="submission" date="2021-06" db="EMBL/GenBank/DDBJ databases">
        <authorList>
            <person name="Kallberg Y."/>
            <person name="Tangrot J."/>
            <person name="Rosling A."/>
        </authorList>
    </citation>
    <scope>NUCLEOTIDE SEQUENCE</scope>
    <source>
        <strain evidence="1">28 12/20/2015</strain>
    </source>
</reference>
<sequence length="448" mass="51331">PTSPTENNDQKSEEINDSLTAAQKIISQAERTLGLETGNLKNLPEWLKELKAPESNLEILIAWAKEYNTEALTTDNRDKIIEGLTKEKEEVQQEKEKIAAELTNANQKLKKLQEDYDEAKNELQELEKVANDYYNYAKKETKNKENELETANGDKDNAEKNVEEKNKIEELSNKITELETENNKKTLAIAKLFTQENLDQIKEERDQRPNITLEQYQELLNNQKPTDLPNRIPDLEKRPTQEDYNKVAAERDRRPNISQAEYDKVITERDEYSKRPTQEVLEKAVNDKANEYKDFIDPANFAEVARQKGYKSKDEVDAEVAKEIKKYQNYIHPDNLEAEAKKADTAVNNEKAKYAGLVDPTNYRANWIDPTKLEEEAKKKGMATKTDYDNLVAQKAAAETAKTTAEAERDARPDMTIAAYDAEKLAAQNALRDMTNERDARPDIPVAD</sequence>
<organism evidence="1 2">
    <name type="scientific">Cetraspora pellucida</name>
    <dbReference type="NCBI Taxonomy" id="1433469"/>
    <lineage>
        <taxon>Eukaryota</taxon>
        <taxon>Fungi</taxon>
        <taxon>Fungi incertae sedis</taxon>
        <taxon>Mucoromycota</taxon>
        <taxon>Glomeromycotina</taxon>
        <taxon>Glomeromycetes</taxon>
        <taxon>Diversisporales</taxon>
        <taxon>Gigasporaceae</taxon>
        <taxon>Cetraspora</taxon>
    </lineage>
</organism>
<feature type="non-terminal residue" evidence="1">
    <location>
        <position position="1"/>
    </location>
</feature>
<accession>A0ACA9PB10</accession>
<proteinExistence type="predicted"/>
<dbReference type="Proteomes" id="UP000789366">
    <property type="component" value="Unassembled WGS sequence"/>
</dbReference>
<evidence type="ECO:0000313" key="2">
    <source>
        <dbReference type="Proteomes" id="UP000789366"/>
    </source>
</evidence>
<protein>
    <submittedName>
        <fullName evidence="1">10391_t:CDS:1</fullName>
    </submittedName>
</protein>
<comment type="caution">
    <text evidence="1">The sequence shown here is derived from an EMBL/GenBank/DDBJ whole genome shotgun (WGS) entry which is preliminary data.</text>
</comment>